<feature type="domain" description="MucB/RseB N-terminal" evidence="1">
    <location>
        <begin position="93"/>
        <end position="197"/>
    </location>
</feature>
<dbReference type="Gene3D" id="2.50.20.10">
    <property type="entry name" value="Lipoprotein localisation LolA/LolB/LppX"/>
    <property type="match status" value="1"/>
</dbReference>
<dbReference type="PANTHER" id="PTHR37507">
    <property type="entry name" value="SPORULATION PROTEIN YDCC"/>
    <property type="match status" value="1"/>
</dbReference>
<comment type="caution">
    <text evidence="2">The sequence shown here is derived from an EMBL/GenBank/DDBJ whole genome shotgun (WGS) entry which is preliminary data.</text>
</comment>
<gene>
    <name evidence="2" type="ORF">ENW00_07145</name>
</gene>
<protein>
    <recommendedName>
        <fullName evidence="1">MucB/RseB N-terminal domain-containing protein</fullName>
    </recommendedName>
</protein>
<dbReference type="AlphaFoldDB" id="A0A7C3RWZ6"/>
<accession>A0A7C3RWZ6</accession>
<dbReference type="EMBL" id="DTIN01000027">
    <property type="protein sequence ID" value="HFX13905.1"/>
    <property type="molecule type" value="Genomic_DNA"/>
</dbReference>
<name>A0A7C3RWZ6_DICTH</name>
<dbReference type="InterPro" id="IPR033434">
    <property type="entry name" value="MucB/RseB_N"/>
</dbReference>
<dbReference type="Pfam" id="PF03888">
    <property type="entry name" value="MucB_RseB"/>
    <property type="match status" value="1"/>
</dbReference>
<sequence length="344" mass="40673">MKRIFVLFISLFYITTVFAEDPFEIIRNYEKNNGIVPFSGIEVSILFDDPNFEKTSIAKVYSNGNYLFRKDYLSPPFLLGRVVIDNGRYQYDFDPKINVVRISPSSFIIRTKDEIERQIRLIRKNYIVTIENEEVFLGRRVYVILFVSKYTKKLISKMWIDSEKYISLRTDKYNSNGKIVGRTMFIEINFNPKFSENLFNLDFIRNKNTKIEESKLVEEKINNAKVPFELPLGYMLIKFYSILEDNDKITHYYKYSDGVSDLSLFEGNIPFRPTGQLIIIDGTQVFFASNILWKSIVWKKDNKYYLLVGDIPDNYVETIFIKVMKELSIREIKKEPLEKAFIQK</sequence>
<dbReference type="InterPro" id="IPR052944">
    <property type="entry name" value="Sporulation_related"/>
</dbReference>
<proteinExistence type="predicted"/>
<dbReference type="PANTHER" id="PTHR37507:SF2">
    <property type="entry name" value="SPORULATION PROTEIN YDCC"/>
    <property type="match status" value="1"/>
</dbReference>
<organism evidence="2">
    <name type="scientific">Dictyoglomus thermophilum</name>
    <dbReference type="NCBI Taxonomy" id="14"/>
    <lineage>
        <taxon>Bacteria</taxon>
        <taxon>Pseudomonadati</taxon>
        <taxon>Dictyoglomota</taxon>
        <taxon>Dictyoglomia</taxon>
        <taxon>Dictyoglomales</taxon>
        <taxon>Dictyoglomaceae</taxon>
        <taxon>Dictyoglomus</taxon>
    </lineage>
</organism>
<evidence type="ECO:0000259" key="1">
    <source>
        <dbReference type="Pfam" id="PF03888"/>
    </source>
</evidence>
<evidence type="ECO:0000313" key="2">
    <source>
        <dbReference type="EMBL" id="HFX13905.1"/>
    </source>
</evidence>
<reference evidence="2" key="1">
    <citation type="journal article" date="2020" name="mSystems">
        <title>Genome- and Community-Level Interaction Insights into Carbon Utilization and Element Cycling Functions of Hydrothermarchaeota in Hydrothermal Sediment.</title>
        <authorList>
            <person name="Zhou Z."/>
            <person name="Liu Y."/>
            <person name="Xu W."/>
            <person name="Pan J."/>
            <person name="Luo Z.H."/>
            <person name="Li M."/>
        </authorList>
    </citation>
    <scope>NUCLEOTIDE SEQUENCE [LARGE SCALE GENOMIC DNA]</scope>
    <source>
        <strain evidence="2">SpSt-81</strain>
    </source>
</reference>